<comment type="similarity">
    <text evidence="2">Belongs to the class-V pyridoxal-phosphate-dependent aminotransferase family.</text>
</comment>
<dbReference type="InterPro" id="IPR015424">
    <property type="entry name" value="PyrdxlP-dep_Trfase"/>
</dbReference>
<proteinExistence type="inferred from homology"/>
<dbReference type="Gene3D" id="3.40.640.10">
    <property type="entry name" value="Type I PLP-dependent aspartate aminotransferase-like (Major domain)"/>
    <property type="match status" value="1"/>
</dbReference>
<protein>
    <recommendedName>
        <fullName evidence="4">Aminotransferase class V domain-containing protein</fullName>
    </recommendedName>
</protein>
<comment type="cofactor">
    <cofactor evidence="1">
        <name>pyridoxal 5'-phosphate</name>
        <dbReference type="ChEBI" id="CHEBI:597326"/>
    </cofactor>
</comment>
<evidence type="ECO:0000259" key="4">
    <source>
        <dbReference type="Pfam" id="PF00266"/>
    </source>
</evidence>
<dbReference type="Proteomes" id="UP001500298">
    <property type="component" value="Unassembled WGS sequence"/>
</dbReference>
<comment type="caution">
    <text evidence="5">The sequence shown here is derived from an EMBL/GenBank/DDBJ whole genome shotgun (WGS) entry which is preliminary data.</text>
</comment>
<evidence type="ECO:0000256" key="3">
    <source>
        <dbReference type="ARBA" id="ARBA00022898"/>
    </source>
</evidence>
<dbReference type="PANTHER" id="PTHR21152:SF40">
    <property type="entry name" value="ALANINE--GLYOXYLATE AMINOTRANSFERASE"/>
    <property type="match status" value="1"/>
</dbReference>
<dbReference type="Gene3D" id="3.90.1150.10">
    <property type="entry name" value="Aspartate Aminotransferase, domain 1"/>
    <property type="match status" value="1"/>
</dbReference>
<organism evidence="5 6">
    <name type="scientific">Algivirga pacifica</name>
    <dbReference type="NCBI Taxonomy" id="1162670"/>
    <lineage>
        <taxon>Bacteria</taxon>
        <taxon>Pseudomonadati</taxon>
        <taxon>Bacteroidota</taxon>
        <taxon>Cytophagia</taxon>
        <taxon>Cytophagales</taxon>
        <taxon>Flammeovirgaceae</taxon>
        <taxon>Algivirga</taxon>
    </lineage>
</organism>
<feature type="domain" description="Aminotransferase class V" evidence="4">
    <location>
        <begin position="8"/>
        <end position="300"/>
    </location>
</feature>
<evidence type="ECO:0000313" key="6">
    <source>
        <dbReference type="Proteomes" id="UP001500298"/>
    </source>
</evidence>
<dbReference type="InterPro" id="IPR024169">
    <property type="entry name" value="SP_NH2Trfase/AEP_transaminase"/>
</dbReference>
<sequence>MMTFYPGPSKVYPEIKQFMADAMDEGILSQNHRSQPFINLCKETVALVKDRLDIPSNYHVYFTSSATECWEILSQSFAELNSLHLYNGAFGEKWMEYRRRLYTNTYGVEFGLQRQLGMTQLQKQVPSDTDILCLTSNETSNATKVSENTLKAVRERYRNSLIFVDATSSMGGVNHDWLSADVWYASVQKCLGLPSGLAVMVCSPFAVEQAQRLNHREHYNSFLHIHEQMLNYQTTHTPNILDIYLLKRVMEQRAPIRKVANHLKERMMWVNEELVKYGYQLLIESRRQRSLTVAAITAAPEKIDKLKKEAVAAGITLGNGYGKWKPHTLRMANFPAIEDTEVEQLLNFLKQAIK</sequence>
<evidence type="ECO:0000256" key="2">
    <source>
        <dbReference type="ARBA" id="ARBA00009236"/>
    </source>
</evidence>
<dbReference type="PANTHER" id="PTHR21152">
    <property type="entry name" value="AMINOTRANSFERASE CLASS V"/>
    <property type="match status" value="1"/>
</dbReference>
<evidence type="ECO:0000256" key="1">
    <source>
        <dbReference type="ARBA" id="ARBA00001933"/>
    </source>
</evidence>
<dbReference type="SUPFAM" id="SSF53383">
    <property type="entry name" value="PLP-dependent transferases"/>
    <property type="match status" value="1"/>
</dbReference>
<evidence type="ECO:0000313" key="5">
    <source>
        <dbReference type="EMBL" id="GAA4838712.1"/>
    </source>
</evidence>
<name>A0ABP9DCS1_9BACT</name>
<dbReference type="RefSeq" id="WP_345372286.1">
    <property type="nucleotide sequence ID" value="NZ_BAABJX010000036.1"/>
</dbReference>
<gene>
    <name evidence="5" type="ORF">GCM10023331_24930</name>
</gene>
<accession>A0ABP9DCS1</accession>
<dbReference type="InterPro" id="IPR015421">
    <property type="entry name" value="PyrdxlP-dep_Trfase_major"/>
</dbReference>
<dbReference type="EMBL" id="BAABJX010000036">
    <property type="protein sequence ID" value="GAA4838712.1"/>
    <property type="molecule type" value="Genomic_DNA"/>
</dbReference>
<dbReference type="InterPro" id="IPR000192">
    <property type="entry name" value="Aminotrans_V_dom"/>
</dbReference>
<reference evidence="6" key="1">
    <citation type="journal article" date="2019" name="Int. J. Syst. Evol. Microbiol.">
        <title>The Global Catalogue of Microorganisms (GCM) 10K type strain sequencing project: providing services to taxonomists for standard genome sequencing and annotation.</title>
        <authorList>
            <consortium name="The Broad Institute Genomics Platform"/>
            <consortium name="The Broad Institute Genome Sequencing Center for Infectious Disease"/>
            <person name="Wu L."/>
            <person name="Ma J."/>
        </authorList>
    </citation>
    <scope>NUCLEOTIDE SEQUENCE [LARGE SCALE GENOMIC DNA]</scope>
    <source>
        <strain evidence="6">JCM 18326</strain>
    </source>
</reference>
<dbReference type="InterPro" id="IPR015422">
    <property type="entry name" value="PyrdxlP-dep_Trfase_small"/>
</dbReference>
<dbReference type="Pfam" id="PF00266">
    <property type="entry name" value="Aminotran_5"/>
    <property type="match status" value="1"/>
</dbReference>
<keyword evidence="3" id="KW-0663">Pyridoxal phosphate</keyword>
<keyword evidence="6" id="KW-1185">Reference proteome</keyword>
<dbReference type="PIRSF" id="PIRSF000524">
    <property type="entry name" value="SPT"/>
    <property type="match status" value="1"/>
</dbReference>